<proteinExistence type="predicted"/>
<dbReference type="SMART" id="SM00320">
    <property type="entry name" value="WD40"/>
    <property type="match status" value="4"/>
</dbReference>
<dbReference type="eggNOG" id="KOG1272">
    <property type="taxonomic scope" value="Eukaryota"/>
</dbReference>
<dbReference type="GO" id="GO:0032040">
    <property type="term" value="C:small-subunit processome"/>
    <property type="evidence" value="ECO:0007669"/>
    <property type="project" value="EnsemblFungi"/>
</dbReference>
<evidence type="ECO:0000256" key="6">
    <source>
        <dbReference type="ARBA" id="ARBA00023242"/>
    </source>
</evidence>
<dbReference type="InterPro" id="IPR040315">
    <property type="entry name" value="WDR46/Utp7"/>
</dbReference>
<evidence type="ECO:0000256" key="5">
    <source>
        <dbReference type="ARBA" id="ARBA00022737"/>
    </source>
</evidence>
<dbReference type="STRING" id="644223.C4R1C6"/>
<dbReference type="EMBL" id="FN392320">
    <property type="protein sequence ID" value="CAY69300.1"/>
    <property type="molecule type" value="Genomic_DNA"/>
</dbReference>
<dbReference type="OrthoDB" id="10251154at2759"/>
<feature type="compositionally biased region" description="Basic and acidic residues" evidence="9">
    <location>
        <begin position="441"/>
        <end position="462"/>
    </location>
</feature>
<keyword evidence="4 8" id="KW-0853">WD repeat</keyword>
<feature type="region of interest" description="Disordered" evidence="9">
    <location>
        <begin position="427"/>
        <end position="515"/>
    </location>
</feature>
<dbReference type="GO" id="GO:0030686">
    <property type="term" value="C:90S preribosome"/>
    <property type="evidence" value="ECO:0007669"/>
    <property type="project" value="TreeGrafter"/>
</dbReference>
<dbReference type="InterPro" id="IPR001680">
    <property type="entry name" value="WD40_rpt"/>
</dbReference>
<feature type="repeat" description="WD" evidence="8">
    <location>
        <begin position="256"/>
        <end position="297"/>
    </location>
</feature>
<protein>
    <recommendedName>
        <fullName evidence="7">U three protein 7</fullName>
    </recommendedName>
</protein>
<dbReference type="SMR" id="C4R1C6"/>
<sequence>MSVEGTRNVGSSSLDTTGKPKYGRNKQLGAKLKRYGRERKEALEAARRTDILLQEEPGFLEPENEMEKTYEITQKDLRENVDIGTAAKGFELKLKDYGPYSIDYSRNGRELLIVGKKGHVASIDWKKGQLNTELHLNETCHAIKALHNDQFFAVAQKKYTFIYDKLGTEIHRMKQHIEATSLEFLPYHFLLVTAGQTGVIKYQDVSTGTLVAELKTKMGPTLSMTQNPWNAVINCGHSNGAVTLWSPSMPTPLVKIQASIAPVRALAVNREGNYMAVASSDRTVKIWDIRTYKEVDTYITPIPATSLDISDTGLLSVGWGPHTTVWKDIFKKRQDHPYMTHQIRGSRVQSTKFVPFEDILGVGHASGFSSLIIPGAGEANFDAWEINPYESAQQRQQNEVRALINKLQPEMITLDPNVIGTVDTAVKQKSMLPDDDEEKDAEDKEPGDEEPKLDRYVPDKKGKQTALQRHMRKKTQNDLEERRLRTERNLKREQELNGRQDHGEELQNPALDRFK</sequence>
<dbReference type="PROSITE" id="PS50294">
    <property type="entry name" value="WD_REPEATS_REGION"/>
    <property type="match status" value="1"/>
</dbReference>
<dbReference type="Proteomes" id="UP000000314">
    <property type="component" value="Chromosome 2"/>
</dbReference>
<dbReference type="FunCoup" id="C4R1C6">
    <property type="interactions" value="1127"/>
</dbReference>
<evidence type="ECO:0000259" key="10">
    <source>
        <dbReference type="SMART" id="SM01033"/>
    </source>
</evidence>
<evidence type="ECO:0000256" key="1">
    <source>
        <dbReference type="ARBA" id="ARBA00004099"/>
    </source>
</evidence>
<dbReference type="SUPFAM" id="SSF50978">
    <property type="entry name" value="WD40 repeat-like"/>
    <property type="match status" value="1"/>
</dbReference>
<dbReference type="InterPro" id="IPR015943">
    <property type="entry name" value="WD40/YVTN_repeat-like_dom_sf"/>
</dbReference>
<keyword evidence="3" id="KW-0698">rRNA processing</keyword>
<dbReference type="Pfam" id="PF08149">
    <property type="entry name" value="BING4CT"/>
    <property type="match status" value="1"/>
</dbReference>
<evidence type="ECO:0000256" key="2">
    <source>
        <dbReference type="ARBA" id="ARBA00004604"/>
    </source>
</evidence>
<dbReference type="Pfam" id="PF00400">
    <property type="entry name" value="WD40"/>
    <property type="match status" value="1"/>
</dbReference>
<evidence type="ECO:0000256" key="9">
    <source>
        <dbReference type="SAM" id="MobiDB-lite"/>
    </source>
</evidence>
<dbReference type="AlphaFoldDB" id="C4R1C6"/>
<dbReference type="SMART" id="SM01033">
    <property type="entry name" value="BING4CT"/>
    <property type="match status" value="1"/>
</dbReference>
<dbReference type="RefSeq" id="XP_002491580.1">
    <property type="nucleotide sequence ID" value="XM_002491535.1"/>
</dbReference>
<dbReference type="HOGENOM" id="CLU_022996_1_1_1"/>
<evidence type="ECO:0000313" key="12">
    <source>
        <dbReference type="Proteomes" id="UP000000314"/>
    </source>
</evidence>
<feature type="region of interest" description="Disordered" evidence="9">
    <location>
        <begin position="1"/>
        <end position="33"/>
    </location>
</feature>
<evidence type="ECO:0000256" key="7">
    <source>
        <dbReference type="ARBA" id="ARBA00076453"/>
    </source>
</evidence>
<dbReference type="Gene3D" id="2.130.10.10">
    <property type="entry name" value="YVTN repeat-like/Quinoprotein amine dehydrogenase"/>
    <property type="match status" value="1"/>
</dbReference>
<dbReference type="GeneID" id="8199269"/>
<feature type="domain" description="BING4 C-terminal" evidence="10">
    <location>
        <begin position="337"/>
        <end position="416"/>
    </location>
</feature>
<dbReference type="GO" id="GO:0000472">
    <property type="term" value="P:endonucleolytic cleavage to generate mature 5'-end of SSU-rRNA from (SSU-rRNA, 5.8S rRNA, LSU-rRNA)"/>
    <property type="evidence" value="ECO:0007669"/>
    <property type="project" value="EnsemblFungi"/>
</dbReference>
<keyword evidence="6" id="KW-0539">Nucleus</keyword>
<dbReference type="KEGG" id="ppa:PAS_chr2-1_0655"/>
<name>C4R1C6_KOMPG</name>
<comment type="subcellular location">
    <subcellularLocation>
        <location evidence="2">Nucleus</location>
        <location evidence="2">Nucleolus</location>
    </subcellularLocation>
</comment>
<gene>
    <name evidence="11" type="ordered locus">PAS_chr2-1_0655</name>
</gene>
<comment type="function">
    <text evidence="1">Involved in nucleolar processing of pre-18S ribosomal RNA.</text>
</comment>
<dbReference type="GO" id="GO:0030688">
    <property type="term" value="C:preribosome, small subunit precursor"/>
    <property type="evidence" value="ECO:0007669"/>
    <property type="project" value="EnsemblFungi"/>
</dbReference>
<reference evidence="11 12" key="1">
    <citation type="journal article" date="2009" name="Nat. Biotechnol.">
        <title>Genome sequence of the recombinant protein production host Pichia pastoris.</title>
        <authorList>
            <person name="De Schutter K."/>
            <person name="Lin Y.C."/>
            <person name="Tiels P."/>
            <person name="Van Hecke A."/>
            <person name="Glinka S."/>
            <person name="Weber-Lehmann J."/>
            <person name="Rouze P."/>
            <person name="Van de Peer Y."/>
            <person name="Callewaert N."/>
        </authorList>
    </citation>
    <scope>NUCLEOTIDE SEQUENCE [LARGE SCALE GENOMIC DNA]</scope>
    <source>
        <strain evidence="12">GS115 / ATCC 20864</strain>
    </source>
</reference>
<evidence type="ECO:0000256" key="8">
    <source>
        <dbReference type="PROSITE-ProRule" id="PRU00221"/>
    </source>
</evidence>
<feature type="compositionally biased region" description="Basic and acidic residues" evidence="9">
    <location>
        <begin position="475"/>
        <end position="505"/>
    </location>
</feature>
<dbReference type="OMA" id="EFLPYHW"/>
<dbReference type="GO" id="GO:0000447">
    <property type="term" value="P:endonucleolytic cleavage in ITS1 to separate SSU-rRNA from 5.8S rRNA and LSU-rRNA from tricistronic rRNA transcript (SSU-rRNA, 5.8S rRNA, LSU-rRNA)"/>
    <property type="evidence" value="ECO:0007669"/>
    <property type="project" value="EnsemblFungi"/>
</dbReference>
<dbReference type="FunFam" id="2.130.10.10:FF:000378">
    <property type="entry name" value="U3 small nucleolar RNA-associated protein 7"/>
    <property type="match status" value="1"/>
</dbReference>
<accession>C4R1C6</accession>
<keyword evidence="12" id="KW-1185">Reference proteome</keyword>
<dbReference type="InterPro" id="IPR036322">
    <property type="entry name" value="WD40_repeat_dom_sf"/>
</dbReference>
<dbReference type="PROSITE" id="PS50082">
    <property type="entry name" value="WD_REPEATS_2"/>
    <property type="match status" value="1"/>
</dbReference>
<dbReference type="InterPro" id="IPR012952">
    <property type="entry name" value="BING4_C_dom"/>
</dbReference>
<dbReference type="InParanoid" id="C4R1C6"/>
<evidence type="ECO:0000256" key="4">
    <source>
        <dbReference type="ARBA" id="ARBA00022574"/>
    </source>
</evidence>
<evidence type="ECO:0000313" key="11">
    <source>
        <dbReference type="EMBL" id="CAY69300.1"/>
    </source>
</evidence>
<dbReference type="PANTHER" id="PTHR14085:SF3">
    <property type="entry name" value="WD REPEAT-CONTAINING PROTEIN 46"/>
    <property type="match status" value="1"/>
</dbReference>
<keyword evidence="5" id="KW-0677">Repeat</keyword>
<organism evidence="11 12">
    <name type="scientific">Komagataella phaffii (strain GS115 / ATCC 20864)</name>
    <name type="common">Yeast</name>
    <name type="synonym">Pichia pastoris</name>
    <dbReference type="NCBI Taxonomy" id="644223"/>
    <lineage>
        <taxon>Eukaryota</taxon>
        <taxon>Fungi</taxon>
        <taxon>Dikarya</taxon>
        <taxon>Ascomycota</taxon>
        <taxon>Saccharomycotina</taxon>
        <taxon>Pichiomycetes</taxon>
        <taxon>Pichiales</taxon>
        <taxon>Pichiaceae</taxon>
        <taxon>Komagataella</taxon>
    </lineage>
</organism>
<dbReference type="PANTHER" id="PTHR14085">
    <property type="entry name" value="WD-REPEAT PROTEIN BING4"/>
    <property type="match status" value="1"/>
</dbReference>
<evidence type="ECO:0000256" key="3">
    <source>
        <dbReference type="ARBA" id="ARBA00022552"/>
    </source>
</evidence>
<dbReference type="GO" id="GO:0000480">
    <property type="term" value="P:endonucleolytic cleavage in 5'-ETS of tricistronic rRNA transcript (SSU-rRNA, 5.8S rRNA, LSU-rRNA)"/>
    <property type="evidence" value="ECO:0007669"/>
    <property type="project" value="EnsemblFungi"/>
</dbReference>